<evidence type="ECO:0000256" key="2">
    <source>
        <dbReference type="SAM" id="Phobius"/>
    </source>
</evidence>
<keyword evidence="2" id="KW-1133">Transmembrane helix</keyword>
<gene>
    <name evidence="3" type="ORF">HMPREF0654_00685</name>
</gene>
<dbReference type="AlphaFoldDB" id="A0A096CZA7"/>
<dbReference type="Proteomes" id="UP000029538">
    <property type="component" value="Unassembled WGS sequence"/>
</dbReference>
<dbReference type="RefSeq" id="WP_004357572.1">
    <property type="nucleotide sequence ID" value="NZ_JRNR01000002.1"/>
</dbReference>
<organism evidence="3 4">
    <name type="scientific">Prevotella disiens DNF00882</name>
    <dbReference type="NCBI Taxonomy" id="1401075"/>
    <lineage>
        <taxon>Bacteria</taxon>
        <taxon>Pseudomonadati</taxon>
        <taxon>Bacteroidota</taxon>
        <taxon>Bacteroidia</taxon>
        <taxon>Bacteroidales</taxon>
        <taxon>Prevotellaceae</taxon>
        <taxon>Prevotella</taxon>
    </lineage>
</organism>
<reference evidence="3 4" key="1">
    <citation type="submission" date="2014-07" db="EMBL/GenBank/DDBJ databases">
        <authorList>
            <person name="McCorrison J."/>
            <person name="Sanka R."/>
            <person name="Torralba M."/>
            <person name="Gillis M."/>
            <person name="Haft D.H."/>
            <person name="Methe B."/>
            <person name="Sutton G."/>
            <person name="Nelson K.E."/>
        </authorList>
    </citation>
    <scope>NUCLEOTIDE SEQUENCE [LARGE SCALE GENOMIC DNA]</scope>
    <source>
        <strain evidence="3 4">DNF00882</strain>
    </source>
</reference>
<evidence type="ECO:0008006" key="5">
    <source>
        <dbReference type="Google" id="ProtNLM"/>
    </source>
</evidence>
<keyword evidence="2" id="KW-0472">Membrane</keyword>
<dbReference type="EMBL" id="JRNR01000002">
    <property type="protein sequence ID" value="KGF50629.1"/>
    <property type="molecule type" value="Genomic_DNA"/>
</dbReference>
<evidence type="ECO:0000313" key="4">
    <source>
        <dbReference type="Proteomes" id="UP000029538"/>
    </source>
</evidence>
<feature type="region of interest" description="Disordered" evidence="1">
    <location>
        <begin position="1"/>
        <end position="23"/>
    </location>
</feature>
<comment type="caution">
    <text evidence="3">The sequence shown here is derived from an EMBL/GenBank/DDBJ whole genome shotgun (WGS) entry which is preliminary data.</text>
</comment>
<accession>A0A096CZA7</accession>
<feature type="transmembrane region" description="Helical" evidence="2">
    <location>
        <begin position="57"/>
        <end position="77"/>
    </location>
</feature>
<keyword evidence="2" id="KW-0812">Transmembrane</keyword>
<name>A0A096CZA7_9BACT</name>
<protein>
    <recommendedName>
        <fullName evidence="5">Mechanosensitive ion channel protein MscS</fullName>
    </recommendedName>
</protein>
<evidence type="ECO:0000313" key="3">
    <source>
        <dbReference type="EMBL" id="KGF50629.1"/>
    </source>
</evidence>
<sequence length="79" mass="9140">MTEEIKNSSARPPHHRQPLHNNKSERSMIRQVLNIIFMIGAIVGLIFYFAMDNQQTGIIIILVSMVFKFAESALRLFHK</sequence>
<feature type="transmembrane region" description="Helical" evidence="2">
    <location>
        <begin position="32"/>
        <end position="51"/>
    </location>
</feature>
<evidence type="ECO:0000256" key="1">
    <source>
        <dbReference type="SAM" id="MobiDB-lite"/>
    </source>
</evidence>
<proteinExistence type="predicted"/>
<dbReference type="GeneID" id="91082273"/>